<dbReference type="InterPro" id="IPR036291">
    <property type="entry name" value="NAD(P)-bd_dom_sf"/>
</dbReference>
<dbReference type="Pfam" id="PF01370">
    <property type="entry name" value="Epimerase"/>
    <property type="match status" value="1"/>
</dbReference>
<dbReference type="Proteomes" id="UP000298246">
    <property type="component" value="Unassembled WGS sequence"/>
</dbReference>
<dbReference type="SUPFAM" id="SSF51735">
    <property type="entry name" value="NAD(P)-binding Rossmann-fold domains"/>
    <property type="match status" value="1"/>
</dbReference>
<reference evidence="2 3" key="1">
    <citation type="submission" date="2017-03" db="EMBL/GenBank/DDBJ databases">
        <title>Isolation of Levoglucosan Utilizing Bacteria.</title>
        <authorList>
            <person name="Arya A.S."/>
        </authorList>
    </citation>
    <scope>NUCLEOTIDE SEQUENCE [LARGE SCALE GENOMIC DNA]</scope>
    <source>
        <strain evidence="2 3">MEC069</strain>
    </source>
</reference>
<dbReference type="EMBL" id="MYFO01000009">
    <property type="protein sequence ID" value="TFE88633.1"/>
    <property type="molecule type" value="Genomic_DNA"/>
</dbReference>
<dbReference type="Gene3D" id="3.40.50.720">
    <property type="entry name" value="NAD(P)-binding Rossmann-like Domain"/>
    <property type="match status" value="2"/>
</dbReference>
<dbReference type="PANTHER" id="PTHR48079">
    <property type="entry name" value="PROTEIN YEEZ"/>
    <property type="match status" value="1"/>
</dbReference>
<dbReference type="AlphaFoldDB" id="A0A4Y8Q411"/>
<protein>
    <submittedName>
        <fullName evidence="2">3-beta hydroxysteroid dehydrogenase</fullName>
    </submittedName>
</protein>
<proteinExistence type="predicted"/>
<dbReference type="GO" id="GO:0005737">
    <property type="term" value="C:cytoplasm"/>
    <property type="evidence" value="ECO:0007669"/>
    <property type="project" value="TreeGrafter"/>
</dbReference>
<organism evidence="2 3">
    <name type="scientific">Paenibacillus athensensis</name>
    <dbReference type="NCBI Taxonomy" id="1967502"/>
    <lineage>
        <taxon>Bacteria</taxon>
        <taxon>Bacillati</taxon>
        <taxon>Bacillota</taxon>
        <taxon>Bacilli</taxon>
        <taxon>Bacillales</taxon>
        <taxon>Paenibacillaceae</taxon>
        <taxon>Paenibacillus</taxon>
    </lineage>
</organism>
<dbReference type="PANTHER" id="PTHR48079:SF6">
    <property type="entry name" value="NAD(P)-BINDING DOMAIN-CONTAINING PROTEIN-RELATED"/>
    <property type="match status" value="1"/>
</dbReference>
<dbReference type="OrthoDB" id="9807212at2"/>
<dbReference type="CDD" id="cd05262">
    <property type="entry name" value="SDR_a7"/>
    <property type="match status" value="1"/>
</dbReference>
<dbReference type="GO" id="GO:0004029">
    <property type="term" value="F:aldehyde dehydrogenase (NAD+) activity"/>
    <property type="evidence" value="ECO:0007669"/>
    <property type="project" value="TreeGrafter"/>
</dbReference>
<comment type="caution">
    <text evidence="2">The sequence shown here is derived from an EMBL/GenBank/DDBJ whole genome shotgun (WGS) entry which is preliminary data.</text>
</comment>
<evidence type="ECO:0000259" key="1">
    <source>
        <dbReference type="Pfam" id="PF01370"/>
    </source>
</evidence>
<sequence length="277" mass="28925">MRVFVTGATGYVGTAVVMDLIAAGHQVLGLARTKEGAARLVEAGAEAHCGTLDDLDSLRGGAAAADGVIHLAFKHDFTDFSGSLAADLRAVEALGAAMIGSGKPLIVTAHFNGKASDDAALALADRGVRSAIVELPPSVHSECDRHGMVPQLIAIARAKGVSAYVGDGSNRWPAIHLLDAARLFRLALEAAPAGSRLQGVGDKGVPFRDIAGLIGRKLNLPVVSLAREDAQEHFGFLGLLAGADIPKSGEVVQRLLNWQPELPGLIAELEQDHYFRP</sequence>
<feature type="domain" description="NAD-dependent epimerase/dehydratase" evidence="1">
    <location>
        <begin position="3"/>
        <end position="73"/>
    </location>
</feature>
<evidence type="ECO:0000313" key="3">
    <source>
        <dbReference type="Proteomes" id="UP000298246"/>
    </source>
</evidence>
<dbReference type="InterPro" id="IPR001509">
    <property type="entry name" value="Epimerase_deHydtase"/>
</dbReference>
<dbReference type="RefSeq" id="WP_134752040.1">
    <property type="nucleotide sequence ID" value="NZ_MYFO02000002.1"/>
</dbReference>
<evidence type="ECO:0000313" key="2">
    <source>
        <dbReference type="EMBL" id="TFE88633.1"/>
    </source>
</evidence>
<keyword evidence="3" id="KW-1185">Reference proteome</keyword>
<accession>A0A4Y8Q411</accession>
<name>A0A4Y8Q411_9BACL</name>
<dbReference type="InterPro" id="IPR051783">
    <property type="entry name" value="NAD(P)-dependent_oxidoreduct"/>
</dbReference>
<gene>
    <name evidence="2" type="ORF">B5M42_09305</name>
</gene>